<name>A0A0E9W676_ANGAN</name>
<evidence type="ECO:0000313" key="1">
    <source>
        <dbReference type="EMBL" id="JAH85874.1"/>
    </source>
</evidence>
<organism evidence="1">
    <name type="scientific">Anguilla anguilla</name>
    <name type="common">European freshwater eel</name>
    <name type="synonym">Muraena anguilla</name>
    <dbReference type="NCBI Taxonomy" id="7936"/>
    <lineage>
        <taxon>Eukaryota</taxon>
        <taxon>Metazoa</taxon>
        <taxon>Chordata</taxon>
        <taxon>Craniata</taxon>
        <taxon>Vertebrata</taxon>
        <taxon>Euteleostomi</taxon>
        <taxon>Actinopterygii</taxon>
        <taxon>Neopterygii</taxon>
        <taxon>Teleostei</taxon>
        <taxon>Anguilliformes</taxon>
        <taxon>Anguillidae</taxon>
        <taxon>Anguilla</taxon>
    </lineage>
</organism>
<reference evidence="1" key="2">
    <citation type="journal article" date="2015" name="Fish Shellfish Immunol.">
        <title>Early steps in the European eel (Anguilla anguilla)-Vibrio vulnificus interaction in the gills: Role of the RtxA13 toxin.</title>
        <authorList>
            <person name="Callol A."/>
            <person name="Pajuelo D."/>
            <person name="Ebbesson L."/>
            <person name="Teles M."/>
            <person name="MacKenzie S."/>
            <person name="Amaro C."/>
        </authorList>
    </citation>
    <scope>NUCLEOTIDE SEQUENCE</scope>
</reference>
<sequence length="48" mass="5407">MTFLEADLFRLHCIRSGPAAYTKHGGFILARVIQHINNIFCFTAVSLL</sequence>
<proteinExistence type="predicted"/>
<dbReference type="EMBL" id="GBXM01022703">
    <property type="protein sequence ID" value="JAH85874.1"/>
    <property type="molecule type" value="Transcribed_RNA"/>
</dbReference>
<dbReference type="AlphaFoldDB" id="A0A0E9W676"/>
<accession>A0A0E9W676</accession>
<reference evidence="1" key="1">
    <citation type="submission" date="2014-11" db="EMBL/GenBank/DDBJ databases">
        <authorList>
            <person name="Amaro Gonzalez C."/>
        </authorList>
    </citation>
    <scope>NUCLEOTIDE SEQUENCE</scope>
</reference>
<protein>
    <submittedName>
        <fullName evidence="1">Uncharacterized protein</fullName>
    </submittedName>
</protein>